<proteinExistence type="predicted"/>
<keyword evidence="4" id="KW-0254">Endocytosis</keyword>
<dbReference type="CDD" id="cd16987">
    <property type="entry name" value="ANTH_N_AP180_plant"/>
    <property type="match status" value="1"/>
</dbReference>
<dbReference type="Gene3D" id="1.20.58.150">
    <property type="entry name" value="ANTH domain"/>
    <property type="match status" value="1"/>
</dbReference>
<keyword evidence="5" id="KW-0333">Golgi apparatus</keyword>
<evidence type="ECO:0000256" key="9">
    <source>
        <dbReference type="SAM" id="MobiDB-lite"/>
    </source>
</evidence>
<dbReference type="GO" id="GO:0072583">
    <property type="term" value="P:clathrin-dependent endocytosis"/>
    <property type="evidence" value="ECO:0007669"/>
    <property type="project" value="InterPro"/>
</dbReference>
<dbReference type="PANTHER" id="PTHR22951">
    <property type="entry name" value="CLATHRIN ASSEMBLY PROTEIN"/>
    <property type="match status" value="1"/>
</dbReference>
<evidence type="ECO:0000256" key="8">
    <source>
        <dbReference type="ARBA" id="ARBA00023329"/>
    </source>
</evidence>
<sequence>MPSKLKKAIAAVKDQTSISLAKVGAGGESSSLEVAILKATTHDETPVEERHVTEVLQRVSSNKVYAGPCARAIGRRVGRTRSWVVAVKSLMLVLRIFQDGDPHFPKEVYNAMKRGYKILNLSSFRDDSSASCPWDFTAFVRTFALYLDERLDCFLTGKLQRRTVVNGEGYARRKNEPVVRDMKPTKLLERISHWQKLLDRAIATRPTGAARKNRLVQTCLYAIVQETFDLYRDISDGLALLLDSFFHLQYNNCTSAYQTCVKASKQFEELCSFYELCKSIGVGRISEYPCVNRVSEELLDTLQEFLKDQSSFPSGANGRSPVVHPPLAGPLGSPEGGSSRGRAVSEFGGSSLEDLMSADAGFSPERYSDPGGEKPSSQMEEFLSANDTASVRSDPTDNRGVNSVLDLLSLDDRALPPESNDQDPSTSSKQGWELVLFETAAQPVNVNTAASTSSSSWTTPEPGYNPFLHDPVELNGPRVGPITFANKGGTAEDDLFEAFSTQASRNANAAGFPSGSFSADLGLDIGNFPPTFKANFGNTDTNSNPSFSAGFSADLGIEKSSIVPPTFRANSSNNTTNDSNGNKGDGLLDLFGDLGNATANVNSAPKLDHPFFGSRNLSTSPDFLDNLGNATANANCAPKLDHPNANNAPKIGAPDFDSGNLSPSPAFLHNVGNATANASNAPKLEHPGFGGGNPSPSLFLLDNFGNANSNVGIQALPPSSTGEYSNGVVRPTFVASSEDASANAMNALVPYGYSGNDDLFSPAPTFRATPIHATGSEFDSGLEFEDDPFGDSQKTGGALDQQSVLQQQQLWLQNQNKIMAKSFDMMYLS</sequence>
<feature type="compositionally biased region" description="Polar residues" evidence="9">
    <location>
        <begin position="375"/>
        <end position="393"/>
    </location>
</feature>
<keyword evidence="12" id="KW-1185">Reference proteome</keyword>
<dbReference type="GO" id="GO:0005794">
    <property type="term" value="C:Golgi apparatus"/>
    <property type="evidence" value="ECO:0007669"/>
    <property type="project" value="UniProtKB-SubCell"/>
</dbReference>
<evidence type="ECO:0000256" key="2">
    <source>
        <dbReference type="ARBA" id="ARBA00004555"/>
    </source>
</evidence>
<evidence type="ECO:0000256" key="6">
    <source>
        <dbReference type="ARBA" id="ARBA00023136"/>
    </source>
</evidence>
<evidence type="ECO:0000256" key="3">
    <source>
        <dbReference type="ARBA" id="ARBA00004600"/>
    </source>
</evidence>
<evidence type="ECO:0000313" key="12">
    <source>
        <dbReference type="Proteomes" id="UP001153076"/>
    </source>
</evidence>
<comment type="caution">
    <text evidence="11">The sequence shown here is derived from an EMBL/GenBank/DDBJ whole genome shotgun (WGS) entry which is preliminary data.</text>
</comment>
<gene>
    <name evidence="11" type="ORF">Cgig2_020133</name>
</gene>
<dbReference type="InterPro" id="IPR013809">
    <property type="entry name" value="ENTH"/>
</dbReference>
<dbReference type="InterPro" id="IPR008942">
    <property type="entry name" value="ENTH_VHS"/>
</dbReference>
<accession>A0A9Q1QGV5</accession>
<dbReference type="GO" id="GO:0048268">
    <property type="term" value="P:clathrin coat assembly"/>
    <property type="evidence" value="ECO:0007669"/>
    <property type="project" value="InterPro"/>
</dbReference>
<organism evidence="11 12">
    <name type="scientific">Carnegiea gigantea</name>
    <dbReference type="NCBI Taxonomy" id="171969"/>
    <lineage>
        <taxon>Eukaryota</taxon>
        <taxon>Viridiplantae</taxon>
        <taxon>Streptophyta</taxon>
        <taxon>Embryophyta</taxon>
        <taxon>Tracheophyta</taxon>
        <taxon>Spermatophyta</taxon>
        <taxon>Magnoliopsida</taxon>
        <taxon>eudicotyledons</taxon>
        <taxon>Gunneridae</taxon>
        <taxon>Pentapetalae</taxon>
        <taxon>Caryophyllales</taxon>
        <taxon>Cactineae</taxon>
        <taxon>Cactaceae</taxon>
        <taxon>Cactoideae</taxon>
        <taxon>Echinocereeae</taxon>
        <taxon>Carnegiea</taxon>
    </lineage>
</organism>
<feature type="domain" description="ENTH" evidence="10">
    <location>
        <begin position="24"/>
        <end position="161"/>
    </location>
</feature>
<dbReference type="Gene3D" id="1.25.40.90">
    <property type="match status" value="1"/>
</dbReference>
<evidence type="ECO:0000256" key="7">
    <source>
        <dbReference type="ARBA" id="ARBA00023176"/>
    </source>
</evidence>
<dbReference type="PROSITE" id="PS50942">
    <property type="entry name" value="ENTH"/>
    <property type="match status" value="1"/>
</dbReference>
<feature type="region of interest" description="Disordered" evidence="9">
    <location>
        <begin position="360"/>
        <end position="402"/>
    </location>
</feature>
<evidence type="ECO:0000259" key="10">
    <source>
        <dbReference type="PROSITE" id="PS50942"/>
    </source>
</evidence>
<dbReference type="InterPro" id="IPR011417">
    <property type="entry name" value="ANTH_dom"/>
</dbReference>
<dbReference type="SUPFAM" id="SSF48464">
    <property type="entry name" value="ENTH/VHS domain"/>
    <property type="match status" value="1"/>
</dbReference>
<dbReference type="OrthoDB" id="44015at2759"/>
<keyword evidence="7" id="KW-0168">Coated pit</keyword>
<dbReference type="InterPro" id="IPR014712">
    <property type="entry name" value="ANTH_dom_sf"/>
</dbReference>
<feature type="region of interest" description="Disordered" evidence="9">
    <location>
        <begin position="310"/>
        <end position="346"/>
    </location>
</feature>
<evidence type="ECO:0000256" key="4">
    <source>
        <dbReference type="ARBA" id="ARBA00022583"/>
    </source>
</evidence>
<comment type="subcellular location">
    <subcellularLocation>
        <location evidence="1">Cytoplasmic vesicle</location>
        <location evidence="1">Clathrin-coated vesicle</location>
    </subcellularLocation>
    <subcellularLocation>
        <location evidence="2">Golgi apparatus</location>
    </subcellularLocation>
    <subcellularLocation>
        <location evidence="3">Membrane</location>
        <location evidence="3">Clathrin-coated pit</location>
    </subcellularLocation>
</comment>
<dbReference type="GO" id="GO:0006900">
    <property type="term" value="P:vesicle budding from membrane"/>
    <property type="evidence" value="ECO:0007669"/>
    <property type="project" value="TreeGrafter"/>
</dbReference>
<dbReference type="GO" id="GO:0005545">
    <property type="term" value="F:1-phosphatidylinositol binding"/>
    <property type="evidence" value="ECO:0007669"/>
    <property type="project" value="InterPro"/>
</dbReference>
<keyword evidence="6" id="KW-0472">Membrane</keyword>
<evidence type="ECO:0000256" key="1">
    <source>
        <dbReference type="ARBA" id="ARBA00004132"/>
    </source>
</evidence>
<dbReference type="SUPFAM" id="SSF89009">
    <property type="entry name" value="GAT-like domain"/>
    <property type="match status" value="1"/>
</dbReference>
<protein>
    <recommendedName>
        <fullName evidence="10">ENTH domain-containing protein</fullName>
    </recommendedName>
</protein>
<dbReference type="Pfam" id="PF07651">
    <property type="entry name" value="ANTH"/>
    <property type="match status" value="1"/>
</dbReference>
<evidence type="ECO:0000256" key="5">
    <source>
        <dbReference type="ARBA" id="ARBA00023034"/>
    </source>
</evidence>
<keyword evidence="8" id="KW-0968">Cytoplasmic vesicle</keyword>
<dbReference type="FunFam" id="1.20.58.150:FF:000005">
    <property type="entry name" value="putative clathrin assembly protein At2g25430"/>
    <property type="match status" value="1"/>
</dbReference>
<dbReference type="GO" id="GO:0005546">
    <property type="term" value="F:phosphatidylinositol-4,5-bisphosphate binding"/>
    <property type="evidence" value="ECO:0007669"/>
    <property type="project" value="TreeGrafter"/>
</dbReference>
<dbReference type="Proteomes" id="UP001153076">
    <property type="component" value="Unassembled WGS sequence"/>
</dbReference>
<dbReference type="GO" id="GO:0005905">
    <property type="term" value="C:clathrin-coated pit"/>
    <property type="evidence" value="ECO:0007669"/>
    <property type="project" value="UniProtKB-SubCell"/>
</dbReference>
<dbReference type="AlphaFoldDB" id="A0A9Q1QGV5"/>
<dbReference type="GO" id="GO:0000149">
    <property type="term" value="F:SNARE binding"/>
    <property type="evidence" value="ECO:0007669"/>
    <property type="project" value="TreeGrafter"/>
</dbReference>
<dbReference type="InterPro" id="IPR045192">
    <property type="entry name" value="AP180-like"/>
</dbReference>
<reference evidence="11" key="1">
    <citation type="submission" date="2022-04" db="EMBL/GenBank/DDBJ databases">
        <title>Carnegiea gigantea Genome sequencing and assembly v2.</title>
        <authorList>
            <person name="Copetti D."/>
            <person name="Sanderson M.J."/>
            <person name="Burquez A."/>
            <person name="Wojciechowski M.F."/>
        </authorList>
    </citation>
    <scope>NUCLEOTIDE SEQUENCE</scope>
    <source>
        <strain evidence="11">SGP5-SGP5p</strain>
        <tissue evidence="11">Aerial part</tissue>
    </source>
</reference>
<dbReference type="GO" id="GO:0032050">
    <property type="term" value="F:clathrin heavy chain binding"/>
    <property type="evidence" value="ECO:0007669"/>
    <property type="project" value="TreeGrafter"/>
</dbReference>
<dbReference type="EMBL" id="JAKOGI010000149">
    <property type="protein sequence ID" value="KAJ8441988.1"/>
    <property type="molecule type" value="Genomic_DNA"/>
</dbReference>
<dbReference type="PANTHER" id="PTHR22951:SF75">
    <property type="entry name" value="CLATHRIN COAT ASSEMBLY PROTEIN AP180"/>
    <property type="match status" value="1"/>
</dbReference>
<dbReference type="InterPro" id="IPR048050">
    <property type="entry name" value="ANTH_N_plant"/>
</dbReference>
<evidence type="ECO:0000313" key="11">
    <source>
        <dbReference type="EMBL" id="KAJ8441988.1"/>
    </source>
</evidence>
<dbReference type="SMART" id="SM00273">
    <property type="entry name" value="ENTH"/>
    <property type="match status" value="1"/>
</dbReference>
<dbReference type="GO" id="GO:0030136">
    <property type="term" value="C:clathrin-coated vesicle"/>
    <property type="evidence" value="ECO:0007669"/>
    <property type="project" value="UniProtKB-SubCell"/>
</dbReference>
<dbReference type="FunFam" id="1.25.40.90:FF:000019">
    <property type="entry name" value="Clathrin coat assembly protein"/>
    <property type="match status" value="1"/>
</dbReference>
<name>A0A9Q1QGV5_9CARY</name>